<dbReference type="InterPro" id="IPR036046">
    <property type="entry name" value="Acylphosphatase-like_dom_sf"/>
</dbReference>
<protein>
    <recommendedName>
        <fullName evidence="3">Acylphosphatase</fullName>
    </recommendedName>
</protein>
<name>A0AA41YTN0_9HYPH</name>
<accession>A0AA41YTN0</accession>
<evidence type="ECO:0000313" key="2">
    <source>
        <dbReference type="Proteomes" id="UP001165667"/>
    </source>
</evidence>
<gene>
    <name evidence="1" type="ORF">M8523_03160</name>
</gene>
<keyword evidence="2" id="KW-1185">Reference proteome</keyword>
<organism evidence="1 2">
    <name type="scientific">Lichenifustis flavocetrariae</name>
    <dbReference type="NCBI Taxonomy" id="2949735"/>
    <lineage>
        <taxon>Bacteria</taxon>
        <taxon>Pseudomonadati</taxon>
        <taxon>Pseudomonadota</taxon>
        <taxon>Alphaproteobacteria</taxon>
        <taxon>Hyphomicrobiales</taxon>
        <taxon>Lichenihabitantaceae</taxon>
        <taxon>Lichenifustis</taxon>
    </lineage>
</organism>
<reference evidence="1" key="1">
    <citation type="submission" date="2022-05" db="EMBL/GenBank/DDBJ databases">
        <authorList>
            <person name="Pankratov T."/>
        </authorList>
    </citation>
    <scope>NUCLEOTIDE SEQUENCE</scope>
    <source>
        <strain evidence="1">BP6-180914</strain>
    </source>
</reference>
<dbReference type="EMBL" id="JAMOIM010000001">
    <property type="protein sequence ID" value="MCW6507016.1"/>
    <property type="molecule type" value="Genomic_DNA"/>
</dbReference>
<evidence type="ECO:0000313" key="1">
    <source>
        <dbReference type="EMBL" id="MCW6507016.1"/>
    </source>
</evidence>
<dbReference type="AlphaFoldDB" id="A0AA41YTN0"/>
<sequence>MREAATIKFSGTLDPARFCEFLDHRARRLDLDTRLDGVGSEAVTVTVEGEPDLIDAFEMACSLGPANCLVREVERCAPALSRDAT</sequence>
<comment type="caution">
    <text evidence="1">The sequence shown here is derived from an EMBL/GenBank/DDBJ whole genome shotgun (WGS) entry which is preliminary data.</text>
</comment>
<proteinExistence type="predicted"/>
<dbReference type="Proteomes" id="UP001165667">
    <property type="component" value="Unassembled WGS sequence"/>
</dbReference>
<evidence type="ECO:0008006" key="3">
    <source>
        <dbReference type="Google" id="ProtNLM"/>
    </source>
</evidence>
<dbReference type="SUPFAM" id="SSF54975">
    <property type="entry name" value="Acylphosphatase/BLUF domain-like"/>
    <property type="match status" value="1"/>
</dbReference>
<dbReference type="RefSeq" id="WP_282583351.1">
    <property type="nucleotide sequence ID" value="NZ_JAMOIM010000001.1"/>
</dbReference>